<protein>
    <submittedName>
        <fullName evidence="1">Uncharacterized protein</fullName>
    </submittedName>
</protein>
<name>A0A1C7LTE2_GRIFR</name>
<sequence>MFSKQLLISKWRKTLTCQCHCPCSFGELNTIRHRKFYNSATIKPNRQVESSYFRVQTWQAGPHYSHCREAETLILVLIIFDHFHPRPNRFAILSEHRRRG</sequence>
<evidence type="ECO:0000313" key="1">
    <source>
        <dbReference type="EMBL" id="OBZ67327.1"/>
    </source>
</evidence>
<proteinExistence type="predicted"/>
<organism evidence="1 2">
    <name type="scientific">Grifola frondosa</name>
    <name type="common">Maitake</name>
    <name type="synonym">Polyporus frondosus</name>
    <dbReference type="NCBI Taxonomy" id="5627"/>
    <lineage>
        <taxon>Eukaryota</taxon>
        <taxon>Fungi</taxon>
        <taxon>Dikarya</taxon>
        <taxon>Basidiomycota</taxon>
        <taxon>Agaricomycotina</taxon>
        <taxon>Agaricomycetes</taxon>
        <taxon>Polyporales</taxon>
        <taxon>Grifolaceae</taxon>
        <taxon>Grifola</taxon>
    </lineage>
</organism>
<keyword evidence="2" id="KW-1185">Reference proteome</keyword>
<accession>A0A1C7LTE2</accession>
<dbReference type="EMBL" id="LUGG01000024">
    <property type="protein sequence ID" value="OBZ67327.1"/>
    <property type="molecule type" value="Genomic_DNA"/>
</dbReference>
<dbReference type="AlphaFoldDB" id="A0A1C7LTE2"/>
<dbReference type="Proteomes" id="UP000092993">
    <property type="component" value="Unassembled WGS sequence"/>
</dbReference>
<evidence type="ECO:0000313" key="2">
    <source>
        <dbReference type="Proteomes" id="UP000092993"/>
    </source>
</evidence>
<gene>
    <name evidence="1" type="ORF">A0H81_12582</name>
</gene>
<comment type="caution">
    <text evidence="1">The sequence shown here is derived from an EMBL/GenBank/DDBJ whole genome shotgun (WGS) entry which is preliminary data.</text>
</comment>
<reference evidence="1 2" key="1">
    <citation type="submission" date="2016-03" db="EMBL/GenBank/DDBJ databases">
        <title>Whole genome sequencing of Grifola frondosa 9006-11.</title>
        <authorList>
            <person name="Min B."/>
            <person name="Park H."/>
            <person name="Kim J.-G."/>
            <person name="Cho H."/>
            <person name="Oh Y.-L."/>
            <person name="Kong W.-S."/>
            <person name="Choi I.-G."/>
        </authorList>
    </citation>
    <scope>NUCLEOTIDE SEQUENCE [LARGE SCALE GENOMIC DNA]</scope>
    <source>
        <strain evidence="1 2">9006-11</strain>
    </source>
</reference>